<feature type="region of interest" description="Disordered" evidence="1">
    <location>
        <begin position="106"/>
        <end position="125"/>
    </location>
</feature>
<sequence>MDLRVVLLVASAERMMNLKKVDQSDSRQAGGSSDSDSLIHTIGRENSISCLIWCSRSDYRSIASLQPSLSLSLSLSHTHALVPEQTATLYLSFFILQKSRKQGSLGRRWRSSCRPSRSRGPPAADAVGDEFGLAFSRVAGRVP</sequence>
<accession>A0A2I0HUB2</accession>
<protein>
    <submittedName>
        <fullName evidence="2">Uncharacterized protein</fullName>
    </submittedName>
</protein>
<evidence type="ECO:0000313" key="2">
    <source>
        <dbReference type="EMBL" id="PKI35299.1"/>
    </source>
</evidence>
<evidence type="ECO:0000256" key="1">
    <source>
        <dbReference type="SAM" id="MobiDB-lite"/>
    </source>
</evidence>
<dbReference type="Proteomes" id="UP000233551">
    <property type="component" value="Unassembled WGS sequence"/>
</dbReference>
<gene>
    <name evidence="2" type="ORF">CRG98_044313</name>
</gene>
<dbReference type="EMBL" id="PGOL01005404">
    <property type="protein sequence ID" value="PKI35299.1"/>
    <property type="molecule type" value="Genomic_DNA"/>
</dbReference>
<evidence type="ECO:0000313" key="3">
    <source>
        <dbReference type="Proteomes" id="UP000233551"/>
    </source>
</evidence>
<comment type="caution">
    <text evidence="2">The sequence shown here is derived from an EMBL/GenBank/DDBJ whole genome shotgun (WGS) entry which is preliminary data.</text>
</comment>
<reference evidence="2 3" key="1">
    <citation type="submission" date="2017-11" db="EMBL/GenBank/DDBJ databases">
        <title>De-novo sequencing of pomegranate (Punica granatum L.) genome.</title>
        <authorList>
            <person name="Akparov Z."/>
            <person name="Amiraslanov A."/>
            <person name="Hajiyeva S."/>
            <person name="Abbasov M."/>
            <person name="Kaur K."/>
            <person name="Hamwieh A."/>
            <person name="Solovyev V."/>
            <person name="Salamov A."/>
            <person name="Braich B."/>
            <person name="Kosarev P."/>
            <person name="Mahmoud A."/>
            <person name="Hajiyev E."/>
            <person name="Babayeva S."/>
            <person name="Izzatullayeva V."/>
            <person name="Mammadov A."/>
            <person name="Mammadov A."/>
            <person name="Sharifova S."/>
            <person name="Ojaghi J."/>
            <person name="Eynullazada K."/>
            <person name="Bayramov B."/>
            <person name="Abdulazimova A."/>
            <person name="Shahmuradov I."/>
        </authorList>
    </citation>
    <scope>NUCLEOTIDE SEQUENCE [LARGE SCALE GENOMIC DNA]</scope>
    <source>
        <strain evidence="3">cv. AG2017</strain>
        <tissue evidence="2">Leaf</tissue>
    </source>
</reference>
<keyword evidence="3" id="KW-1185">Reference proteome</keyword>
<proteinExistence type="predicted"/>
<name>A0A2I0HUB2_PUNGR</name>
<organism evidence="2 3">
    <name type="scientific">Punica granatum</name>
    <name type="common">Pomegranate</name>
    <dbReference type="NCBI Taxonomy" id="22663"/>
    <lineage>
        <taxon>Eukaryota</taxon>
        <taxon>Viridiplantae</taxon>
        <taxon>Streptophyta</taxon>
        <taxon>Embryophyta</taxon>
        <taxon>Tracheophyta</taxon>
        <taxon>Spermatophyta</taxon>
        <taxon>Magnoliopsida</taxon>
        <taxon>eudicotyledons</taxon>
        <taxon>Gunneridae</taxon>
        <taxon>Pentapetalae</taxon>
        <taxon>rosids</taxon>
        <taxon>malvids</taxon>
        <taxon>Myrtales</taxon>
        <taxon>Lythraceae</taxon>
        <taxon>Punica</taxon>
    </lineage>
</organism>
<dbReference type="STRING" id="22663.A0A2I0HUB2"/>
<dbReference type="AlphaFoldDB" id="A0A2I0HUB2"/>